<dbReference type="PANTHER" id="PTHR12110:SF21">
    <property type="entry name" value="XYLOSE ISOMERASE-LIKE TIM BARREL DOMAIN-CONTAINING PROTEIN"/>
    <property type="match status" value="1"/>
</dbReference>
<dbReference type="Gene3D" id="3.20.20.150">
    <property type="entry name" value="Divalent-metal-dependent TIM barrel enzymes"/>
    <property type="match status" value="2"/>
</dbReference>
<dbReference type="SUPFAM" id="SSF51658">
    <property type="entry name" value="Xylose isomerase-like"/>
    <property type="match status" value="2"/>
</dbReference>
<evidence type="ECO:0000256" key="1">
    <source>
        <dbReference type="SAM" id="MobiDB-lite"/>
    </source>
</evidence>
<gene>
    <name evidence="3" type="ORF">AWC38_SpisGene25134</name>
</gene>
<name>A0A2B4R4M5_STYPI</name>
<reference evidence="4" key="1">
    <citation type="journal article" date="2017" name="bioRxiv">
        <title>Comparative analysis of the genomes of Stylophora pistillata and Acropora digitifera provides evidence for extensive differences between species of corals.</title>
        <authorList>
            <person name="Voolstra C.R."/>
            <person name="Li Y."/>
            <person name="Liew Y.J."/>
            <person name="Baumgarten S."/>
            <person name="Zoccola D."/>
            <person name="Flot J.-F."/>
            <person name="Tambutte S."/>
            <person name="Allemand D."/>
            <person name="Aranda M."/>
        </authorList>
    </citation>
    <scope>NUCLEOTIDE SEQUENCE [LARGE SCALE GENOMIC DNA]</scope>
</reference>
<evidence type="ECO:0000259" key="2">
    <source>
        <dbReference type="Pfam" id="PF01261"/>
    </source>
</evidence>
<protein>
    <recommendedName>
        <fullName evidence="2">Xylose isomerase-like TIM barrel domain-containing protein</fullName>
    </recommendedName>
</protein>
<accession>A0A2B4R4M5</accession>
<evidence type="ECO:0000313" key="3">
    <source>
        <dbReference type="EMBL" id="PFX11255.1"/>
    </source>
</evidence>
<dbReference type="InterPro" id="IPR013022">
    <property type="entry name" value="Xyl_isomerase-like_TIM-brl"/>
</dbReference>
<sequence>MIKLSYSTHGLPGDLFDLIDTFEKAGYEGVELAFQEGQLDPRNFTLEDIPTNPFILKLRDYFKTKKIKPACINTATLPLIPGRLHEPTVISLEEKGRQQRIEIIQKGIEIAKVIGAPIVGFGSGFIREEHVLNPSIDPWPLMIDSIQQCLKHVEGSDVTLVIEPEPGMMIETLQDGIEVVKAISSENFKLHIDLCHAYCSDHDYIHEIEKAAPYTKYLHISDTGDGYNLKIVNHSTDLSLDLEFAAYLIHYPKNGDFLLIDKKNALYFYTDPLTARKKEEVEAFVQGLNGLDTVRYEDYQEITILPKAEDYIEKQKEIKTYLLSMPRIAYETLDRANPILHYLRGTASSADDSESPVITQMVANSLTGKVHFHDIPGKGEMDFKAIYNALNAGNFSGYGALELYHHGEDDVWQDALNESMRDFASKKEEGGALKSKHISQSKKGREIVR</sequence>
<keyword evidence="4" id="KW-1185">Reference proteome</keyword>
<dbReference type="InterPro" id="IPR036237">
    <property type="entry name" value="Xyl_isomerase-like_sf"/>
</dbReference>
<dbReference type="PANTHER" id="PTHR12110">
    <property type="entry name" value="HYDROXYPYRUVATE ISOMERASE"/>
    <property type="match status" value="1"/>
</dbReference>
<dbReference type="Proteomes" id="UP000225706">
    <property type="component" value="Unassembled WGS sequence"/>
</dbReference>
<feature type="region of interest" description="Disordered" evidence="1">
    <location>
        <begin position="426"/>
        <end position="449"/>
    </location>
</feature>
<feature type="domain" description="Xylose isomerase-like TIM barrel" evidence="2">
    <location>
        <begin position="23"/>
        <end position="223"/>
    </location>
</feature>
<evidence type="ECO:0000313" key="4">
    <source>
        <dbReference type="Proteomes" id="UP000225706"/>
    </source>
</evidence>
<dbReference type="Pfam" id="PF01261">
    <property type="entry name" value="AP_endonuc_2"/>
    <property type="match status" value="1"/>
</dbReference>
<dbReference type="AlphaFoldDB" id="A0A2B4R4M5"/>
<dbReference type="InterPro" id="IPR050312">
    <property type="entry name" value="IolE/XylAMocC-like"/>
</dbReference>
<dbReference type="EMBL" id="LSMT01003058">
    <property type="protein sequence ID" value="PFX11255.1"/>
    <property type="molecule type" value="Genomic_DNA"/>
</dbReference>
<comment type="caution">
    <text evidence="3">The sequence shown here is derived from an EMBL/GenBank/DDBJ whole genome shotgun (WGS) entry which is preliminary data.</text>
</comment>
<proteinExistence type="predicted"/>
<organism evidence="3 4">
    <name type="scientific">Stylophora pistillata</name>
    <name type="common">Smooth cauliflower coral</name>
    <dbReference type="NCBI Taxonomy" id="50429"/>
    <lineage>
        <taxon>Eukaryota</taxon>
        <taxon>Metazoa</taxon>
        <taxon>Cnidaria</taxon>
        <taxon>Anthozoa</taxon>
        <taxon>Hexacorallia</taxon>
        <taxon>Scleractinia</taxon>
        <taxon>Astrocoeniina</taxon>
        <taxon>Pocilloporidae</taxon>
        <taxon>Stylophora</taxon>
    </lineage>
</organism>